<organism evidence="1 2">
    <name type="scientific">Sphaerulina musiva (strain SO2202)</name>
    <name type="common">Poplar stem canker fungus</name>
    <name type="synonym">Septoria musiva</name>
    <dbReference type="NCBI Taxonomy" id="692275"/>
    <lineage>
        <taxon>Eukaryota</taxon>
        <taxon>Fungi</taxon>
        <taxon>Dikarya</taxon>
        <taxon>Ascomycota</taxon>
        <taxon>Pezizomycotina</taxon>
        <taxon>Dothideomycetes</taxon>
        <taxon>Dothideomycetidae</taxon>
        <taxon>Mycosphaerellales</taxon>
        <taxon>Mycosphaerellaceae</taxon>
        <taxon>Sphaerulina</taxon>
    </lineage>
</organism>
<keyword evidence="2" id="KW-1185">Reference proteome</keyword>
<dbReference type="RefSeq" id="XP_016756837.1">
    <property type="nucleotide sequence ID" value="XM_016909249.1"/>
</dbReference>
<dbReference type="HOGENOM" id="CLU_2628747_0_0_1"/>
<evidence type="ECO:0000313" key="1">
    <source>
        <dbReference type="EMBL" id="EMF08716.1"/>
    </source>
</evidence>
<gene>
    <name evidence="1" type="ORF">SEPMUDRAFT_53001</name>
</gene>
<proteinExistence type="predicted"/>
<accession>M3CYF5</accession>
<feature type="non-terminal residue" evidence="1">
    <location>
        <position position="1"/>
    </location>
</feature>
<dbReference type="Proteomes" id="UP000016931">
    <property type="component" value="Unassembled WGS sequence"/>
</dbReference>
<dbReference type="GeneID" id="27906386"/>
<reference evidence="1 2" key="1">
    <citation type="journal article" date="2012" name="PLoS Pathog.">
        <title>Diverse lifestyles and strategies of plant pathogenesis encoded in the genomes of eighteen Dothideomycetes fungi.</title>
        <authorList>
            <person name="Ohm R.A."/>
            <person name="Feau N."/>
            <person name="Henrissat B."/>
            <person name="Schoch C.L."/>
            <person name="Horwitz B.A."/>
            <person name="Barry K.W."/>
            <person name="Condon B.J."/>
            <person name="Copeland A.C."/>
            <person name="Dhillon B."/>
            <person name="Glaser F."/>
            <person name="Hesse C.N."/>
            <person name="Kosti I."/>
            <person name="LaButti K."/>
            <person name="Lindquist E.A."/>
            <person name="Lucas S."/>
            <person name="Salamov A.A."/>
            <person name="Bradshaw R.E."/>
            <person name="Ciuffetti L."/>
            <person name="Hamelin R.C."/>
            <person name="Kema G.H.J."/>
            <person name="Lawrence C."/>
            <person name="Scott J.A."/>
            <person name="Spatafora J.W."/>
            <person name="Turgeon B.G."/>
            <person name="de Wit P.J.G.M."/>
            <person name="Zhong S."/>
            <person name="Goodwin S.B."/>
            <person name="Grigoriev I.V."/>
        </authorList>
    </citation>
    <scope>NUCLEOTIDE SEQUENCE [LARGE SCALE GENOMIC DNA]</scope>
    <source>
        <strain evidence="1 2">SO2202</strain>
    </source>
</reference>
<dbReference type="eggNOG" id="ENOG502RB4T">
    <property type="taxonomic scope" value="Eukaryota"/>
</dbReference>
<dbReference type="EMBL" id="KB456270">
    <property type="protein sequence ID" value="EMF08716.1"/>
    <property type="molecule type" value="Genomic_DNA"/>
</dbReference>
<sequence>GITLDRAVIDITSKEFIPRLRYIAVSRVKTLNSLIFEKPFDFSFFTNRLSATAIARKADIERRRLECLLPENTSDQDT</sequence>
<dbReference type="OrthoDB" id="3942766at2759"/>
<name>M3CYF5_SPHMS</name>
<dbReference type="AlphaFoldDB" id="M3CYF5"/>
<evidence type="ECO:0000313" key="2">
    <source>
        <dbReference type="Proteomes" id="UP000016931"/>
    </source>
</evidence>
<dbReference type="STRING" id="692275.M3CYF5"/>
<protein>
    <submittedName>
        <fullName evidence="1">Uncharacterized protein</fullName>
    </submittedName>
</protein>